<feature type="compositionally biased region" description="Low complexity" evidence="1">
    <location>
        <begin position="145"/>
        <end position="166"/>
    </location>
</feature>
<feature type="region of interest" description="Disordered" evidence="1">
    <location>
        <begin position="145"/>
        <end position="192"/>
    </location>
</feature>
<sequence length="339" mass="38965">MGHTEFLRELNARPVAVYPIYIDFTGTVPAGMLLSQLMFYFQSLKKDKIFKTNEDICIDTRLTANELRAAKKLIKECGFIEISKEGLPARTFYEINWSKYYKIMSAFADEKQRNNNGEFNPTSDINSTQPVELISRDQLSEIHATNKNNNFNTQTTSQTTSENSFSAREKNQTSLNAPALKENPNENFKNRPLNENQIGYGVEKPNLTSKPTLEARPSLVATKSNATSDYVSYTSPKNYATEKEWYEALKMTDLMGWNIEGILYTHLIPHLEDKRGRPLQDFEIRRISAELAKYVGVSQLEIVRRCIKGGFREIKPFGTDKLRKDYPDMCWELGDNYEI</sequence>
<organism evidence="2">
    <name type="scientific">Siphoviridae sp. ctUM413</name>
    <dbReference type="NCBI Taxonomy" id="2827879"/>
    <lineage>
        <taxon>Viruses</taxon>
        <taxon>Duplodnaviria</taxon>
        <taxon>Heunggongvirae</taxon>
        <taxon>Uroviricota</taxon>
        <taxon>Caudoviricetes</taxon>
    </lineage>
</organism>
<dbReference type="EMBL" id="BK032781">
    <property type="protein sequence ID" value="DAF60037.1"/>
    <property type="molecule type" value="Genomic_DNA"/>
</dbReference>
<proteinExistence type="predicted"/>
<reference evidence="2" key="1">
    <citation type="journal article" date="2021" name="Proc. Natl. Acad. Sci. U.S.A.">
        <title>A Catalog of Tens of Thousands of Viruses from Human Metagenomes Reveals Hidden Associations with Chronic Diseases.</title>
        <authorList>
            <person name="Tisza M.J."/>
            <person name="Buck C.B."/>
        </authorList>
    </citation>
    <scope>NUCLEOTIDE SEQUENCE</scope>
    <source>
        <strain evidence="2">CtUM413</strain>
    </source>
</reference>
<evidence type="ECO:0000313" key="2">
    <source>
        <dbReference type="EMBL" id="DAF60037.1"/>
    </source>
</evidence>
<accession>A0A8S5T9M9</accession>
<name>A0A8S5T9M9_9CAUD</name>
<protein>
    <submittedName>
        <fullName evidence="2">Uncharacterized protein</fullName>
    </submittedName>
</protein>
<evidence type="ECO:0000256" key="1">
    <source>
        <dbReference type="SAM" id="MobiDB-lite"/>
    </source>
</evidence>